<organism evidence="2 3">
    <name type="scientific">Commensalibacter melissae</name>
    <dbReference type="NCBI Taxonomy" id="2070537"/>
    <lineage>
        <taxon>Bacteria</taxon>
        <taxon>Pseudomonadati</taxon>
        <taxon>Pseudomonadota</taxon>
        <taxon>Alphaproteobacteria</taxon>
        <taxon>Acetobacterales</taxon>
        <taxon>Acetobacteraceae</taxon>
    </lineage>
</organism>
<evidence type="ECO:0000313" key="2">
    <source>
        <dbReference type="EMBL" id="PXZ00550.1"/>
    </source>
</evidence>
<dbReference type="GeneID" id="83702512"/>
<dbReference type="Gene3D" id="3.10.450.710">
    <property type="entry name" value="Tgt2/MlaC"/>
    <property type="match status" value="1"/>
</dbReference>
<dbReference type="AlphaFoldDB" id="A0A318MWM4"/>
<dbReference type="Pfam" id="PF05494">
    <property type="entry name" value="MlaC"/>
    <property type="match status" value="1"/>
</dbReference>
<accession>A0A318MWM4</accession>
<dbReference type="PANTHER" id="PTHR36573">
    <property type="entry name" value="INTERMEMBRANE PHOSPHOLIPID TRANSPORT SYSTEM BINDING PROTEIN MLAC"/>
    <property type="match status" value="1"/>
</dbReference>
<keyword evidence="1" id="KW-0732">Signal</keyword>
<protein>
    <submittedName>
        <fullName evidence="2">Toluene transporter</fullName>
    </submittedName>
</protein>
<dbReference type="EMBL" id="QGLT01000002">
    <property type="protein sequence ID" value="PXZ00550.1"/>
    <property type="molecule type" value="Genomic_DNA"/>
</dbReference>
<dbReference type="Proteomes" id="UP000247565">
    <property type="component" value="Unassembled WGS sequence"/>
</dbReference>
<feature type="chain" id="PRO_5016347919" evidence="1">
    <location>
        <begin position="22"/>
        <end position="220"/>
    </location>
</feature>
<gene>
    <name evidence="2" type="ORF">DK869_03850</name>
</gene>
<keyword evidence="3" id="KW-1185">Reference proteome</keyword>
<dbReference type="InterPro" id="IPR042245">
    <property type="entry name" value="Tgt2/MlaC_sf"/>
</dbReference>
<name>A0A318MWM4_9PROT</name>
<sequence length="220" mass="24637">MKIHPCKIFFPALAISGILLAGNVVSKQAIFPLITQVHASEATYSDNQLKEWLRSTGNEMVAIVNADYSKTEQKEKFLPILNKYVDVDGIAKFCLGRFWRVATSDQQQEYTQLFHQVLVNSITNRLGEYKGVSFTIGEITSTEGNKKSIQTTLKRPKQPDVVIQWIIEIKNGSPMVVDIIGENASLAVTQRGDYTSFIARHQNDVSALIAALKRQLQNHS</sequence>
<dbReference type="PANTHER" id="PTHR36573:SF1">
    <property type="entry name" value="INTERMEMBRANE PHOSPHOLIPID TRANSPORT SYSTEM BINDING PROTEIN MLAC"/>
    <property type="match status" value="1"/>
</dbReference>
<evidence type="ECO:0000313" key="3">
    <source>
        <dbReference type="Proteomes" id="UP000247565"/>
    </source>
</evidence>
<comment type="caution">
    <text evidence="2">The sequence shown here is derived from an EMBL/GenBank/DDBJ whole genome shotgun (WGS) entry which is preliminary data.</text>
</comment>
<proteinExistence type="predicted"/>
<dbReference type="InterPro" id="IPR008869">
    <property type="entry name" value="MlaC/ttg2D"/>
</dbReference>
<dbReference type="OrthoDB" id="8099120at2"/>
<dbReference type="RefSeq" id="WP_110438693.1">
    <property type="nucleotide sequence ID" value="NZ_CP033087.1"/>
</dbReference>
<reference evidence="2 3" key="1">
    <citation type="submission" date="2018-05" db="EMBL/GenBank/DDBJ databases">
        <title>Reference genomes for bee gut microbiota database.</title>
        <authorList>
            <person name="Ellegaard K.M."/>
        </authorList>
    </citation>
    <scope>NUCLEOTIDE SEQUENCE [LARGE SCALE GENOMIC DNA]</scope>
    <source>
        <strain evidence="2 3">ESL0284</strain>
    </source>
</reference>
<evidence type="ECO:0000256" key="1">
    <source>
        <dbReference type="SAM" id="SignalP"/>
    </source>
</evidence>
<feature type="signal peptide" evidence="1">
    <location>
        <begin position="1"/>
        <end position="21"/>
    </location>
</feature>